<dbReference type="Pfam" id="PF01551">
    <property type="entry name" value="Peptidase_M23"/>
    <property type="match status" value="1"/>
</dbReference>
<dbReference type="Gene3D" id="2.70.70.10">
    <property type="entry name" value="Glucose Permease (Domain IIA)"/>
    <property type="match status" value="1"/>
</dbReference>
<dbReference type="InterPro" id="IPR011055">
    <property type="entry name" value="Dup_hybrid_motif"/>
</dbReference>
<feature type="chain" id="PRO_5012360361" evidence="2">
    <location>
        <begin position="32"/>
        <end position="326"/>
    </location>
</feature>
<dbReference type="PROSITE" id="PS51257">
    <property type="entry name" value="PROKAR_LIPOPROTEIN"/>
    <property type="match status" value="1"/>
</dbReference>
<dbReference type="EMBL" id="PDJQ01000001">
    <property type="protein sequence ID" value="PFG73649.1"/>
    <property type="molecule type" value="Genomic_DNA"/>
</dbReference>
<dbReference type="PANTHER" id="PTHR21666:SF270">
    <property type="entry name" value="MUREIN HYDROLASE ACTIVATOR ENVC"/>
    <property type="match status" value="1"/>
</dbReference>
<name>A0A2A9HFR9_TEPT2</name>
<reference evidence="4 5" key="1">
    <citation type="submission" date="2017-09" db="EMBL/GenBank/DDBJ databases">
        <title>Sequencing the genomes of two abundant thermophiles in Great Basin hot springs: Thermocrinis jamiesonii and novel Chloroflexi Thermoflexus hugenholtzii.</title>
        <authorList>
            <person name="Hedlund B."/>
        </authorList>
    </citation>
    <scope>NUCLEOTIDE SEQUENCE [LARGE SCALE GENOMIC DNA]</scope>
    <source>
        <strain evidence="4 5">G233</strain>
    </source>
</reference>
<evidence type="ECO:0000313" key="4">
    <source>
        <dbReference type="EMBL" id="PFG73649.1"/>
    </source>
</evidence>
<dbReference type="PANTHER" id="PTHR21666">
    <property type="entry name" value="PEPTIDASE-RELATED"/>
    <property type="match status" value="1"/>
</dbReference>
<sequence length="326" mass="33573">MGYRAGLAGRLALAALAGAAVLAGAACSAGADGTPEVTVRMVTPAGPAPTPTLPPGVSPTPLVPPELVVSTLEVYQAGAVLVSVTGDVIGGQVEFLGRKYPLTKGSQSQYTFVPVDTEDPPGEHALLVDVRMPNGTRGTLQATVRVLPTEWTVDYLEFTPEQTAALLDPQVVAEEQALLKSIYVKVTPQKLWSGPWLIPAQGALTARFGEQRSVNGSAPSGHHGGTDIGAPEGTPVVATNSGVVVLARELRVRGNMVVIDHGGGLYSGYAHLSSIAVAEGDRVEAGQLIGAVGNTGLSTGAHLHWEMAAHGILLDALRFTDGTNGF</sequence>
<proteinExistence type="predicted"/>
<accession>A0A2A9HFR9</accession>
<dbReference type="AlphaFoldDB" id="A0A2A9HFR9"/>
<feature type="domain" description="M23ase beta-sheet core" evidence="3">
    <location>
        <begin position="222"/>
        <end position="311"/>
    </location>
</feature>
<dbReference type="RefSeq" id="WP_098503094.1">
    <property type="nucleotide sequence ID" value="NZ_PDJQ01000001.1"/>
</dbReference>
<dbReference type="SUPFAM" id="SSF51261">
    <property type="entry name" value="Duplicated hybrid motif"/>
    <property type="match status" value="1"/>
</dbReference>
<dbReference type="GO" id="GO:0004222">
    <property type="term" value="F:metalloendopeptidase activity"/>
    <property type="evidence" value="ECO:0007669"/>
    <property type="project" value="TreeGrafter"/>
</dbReference>
<evidence type="ECO:0000256" key="2">
    <source>
        <dbReference type="SAM" id="SignalP"/>
    </source>
</evidence>
<evidence type="ECO:0000259" key="3">
    <source>
        <dbReference type="Pfam" id="PF01551"/>
    </source>
</evidence>
<organism evidence="4 5">
    <name type="scientific">Tepidiforma thermophila (strain KCTC 52669 / CGMCC 1.13589 / G233)</name>
    <dbReference type="NCBI Taxonomy" id="2761530"/>
    <lineage>
        <taxon>Bacteria</taxon>
        <taxon>Bacillati</taxon>
        <taxon>Chloroflexota</taxon>
        <taxon>Tepidiformia</taxon>
        <taxon>Tepidiformales</taxon>
        <taxon>Tepidiformaceae</taxon>
        <taxon>Tepidiforma</taxon>
    </lineage>
</organism>
<keyword evidence="2" id="KW-0732">Signal</keyword>
<protein>
    <submittedName>
        <fullName evidence="4">Peptidase M23-like protein</fullName>
    </submittedName>
</protein>
<evidence type="ECO:0000313" key="5">
    <source>
        <dbReference type="Proteomes" id="UP000223071"/>
    </source>
</evidence>
<feature type="signal peptide" evidence="2">
    <location>
        <begin position="1"/>
        <end position="31"/>
    </location>
</feature>
<feature type="region of interest" description="Disordered" evidence="1">
    <location>
        <begin position="212"/>
        <end position="233"/>
    </location>
</feature>
<evidence type="ECO:0000256" key="1">
    <source>
        <dbReference type="SAM" id="MobiDB-lite"/>
    </source>
</evidence>
<keyword evidence="5" id="KW-1185">Reference proteome</keyword>
<dbReference type="InterPro" id="IPR050570">
    <property type="entry name" value="Cell_wall_metabolism_enzyme"/>
</dbReference>
<dbReference type="Proteomes" id="UP000223071">
    <property type="component" value="Unassembled WGS sequence"/>
</dbReference>
<gene>
    <name evidence="4" type="ORF">A9A59_0851</name>
</gene>
<comment type="caution">
    <text evidence="4">The sequence shown here is derived from an EMBL/GenBank/DDBJ whole genome shotgun (WGS) entry which is preliminary data.</text>
</comment>
<dbReference type="CDD" id="cd12797">
    <property type="entry name" value="M23_peptidase"/>
    <property type="match status" value="1"/>
</dbReference>
<dbReference type="InterPro" id="IPR016047">
    <property type="entry name" value="M23ase_b-sheet_dom"/>
</dbReference>